<protein>
    <submittedName>
        <fullName evidence="1">WD repeat-containing protein 73</fullName>
    </submittedName>
</protein>
<dbReference type="InterPro" id="IPR036322">
    <property type="entry name" value="WD40_repeat_dom_sf"/>
</dbReference>
<proteinExistence type="predicted"/>
<reference evidence="1" key="1">
    <citation type="journal article" date="2014" name="PLoS ONE">
        <title>Transcriptome-Based Identification of ABC Transporters in the Western Tarnished Plant Bug Lygus hesperus.</title>
        <authorList>
            <person name="Hull J.J."/>
            <person name="Chaney K."/>
            <person name="Geib S.M."/>
            <person name="Fabrick J.A."/>
            <person name="Brent C.S."/>
            <person name="Walsh D."/>
            <person name="Lavine L.C."/>
        </authorList>
    </citation>
    <scope>NUCLEOTIDE SEQUENCE</scope>
</reference>
<dbReference type="AlphaFoldDB" id="A0A0A9YEG6"/>
<dbReference type="SUPFAM" id="SSF50978">
    <property type="entry name" value="WD40 repeat-like"/>
    <property type="match status" value="1"/>
</dbReference>
<evidence type="ECO:0000313" key="1">
    <source>
        <dbReference type="EMBL" id="JAG31472.1"/>
    </source>
</evidence>
<organism evidence="1">
    <name type="scientific">Lygus hesperus</name>
    <name type="common">Western plant bug</name>
    <dbReference type="NCBI Taxonomy" id="30085"/>
    <lineage>
        <taxon>Eukaryota</taxon>
        <taxon>Metazoa</taxon>
        <taxon>Ecdysozoa</taxon>
        <taxon>Arthropoda</taxon>
        <taxon>Hexapoda</taxon>
        <taxon>Insecta</taxon>
        <taxon>Pterygota</taxon>
        <taxon>Neoptera</taxon>
        <taxon>Paraneoptera</taxon>
        <taxon>Hemiptera</taxon>
        <taxon>Heteroptera</taxon>
        <taxon>Panheteroptera</taxon>
        <taxon>Cimicomorpha</taxon>
        <taxon>Miridae</taxon>
        <taxon>Mirini</taxon>
        <taxon>Lygus</taxon>
    </lineage>
</organism>
<dbReference type="EMBL" id="GBHO01012132">
    <property type="protein sequence ID" value="JAG31472.1"/>
    <property type="molecule type" value="Transcribed_RNA"/>
</dbReference>
<accession>A0A0A9YEG6</accession>
<name>A0A0A9YEG6_LYGHE</name>
<gene>
    <name evidence="1" type="primary">wdr73</name>
    <name evidence="1" type="ORF">CM83_83716</name>
</gene>
<sequence length="364" mass="40202">MNELRSTITCKDDDDEWYDRSIVDYRELIMFEVENKPLLLSVGDQDNIYLLEEKTQNVQVLSLHTLPDKIVEARHEEVVKSSHLNIQAGTFLDAEIIEMQALYGQRRLIASEVASPGLSSFRANSDTDKIVKDSKRLASSSLVAPHFAQIDGETIILTKTTSDSAFSLNMMSESLHQLKLDELSLSSSSSNLIPFGISSHSVGLGIEDTGYAVIYDLRSHSPVITIQGNSSPSKWFFAASYKPISPYTGSTLVAMLSDSGSAAIFDLKSPLQPLTTGKIPQSPTKMRMSPSGKLLSVSDTLGLVKLYSISSSEFTETFCHEGHVRMEHCDRLAKTTDHCWYSDSTIISAADNKTVNIWQFNVSS</sequence>
<dbReference type="InterPro" id="IPR015943">
    <property type="entry name" value="WD40/YVTN_repeat-like_dom_sf"/>
</dbReference>
<reference evidence="1" key="2">
    <citation type="submission" date="2014-07" db="EMBL/GenBank/DDBJ databases">
        <authorList>
            <person name="Hull J."/>
        </authorList>
    </citation>
    <scope>NUCLEOTIDE SEQUENCE</scope>
</reference>
<dbReference type="Gene3D" id="2.130.10.10">
    <property type="entry name" value="YVTN repeat-like/Quinoprotein amine dehydrogenase"/>
    <property type="match status" value="1"/>
</dbReference>